<feature type="compositionally biased region" description="Basic and acidic residues" evidence="1">
    <location>
        <begin position="23"/>
        <end position="34"/>
    </location>
</feature>
<sequence length="132" mass="14676">LTAVFNGKLEQCHFRFRLPAQKHAEHGTERKSPKWPEAGIRNTETEIPHIPDRGALGKQLPINRSMGADPKAPKVLLAVNISPNEGRYYGCCCTNGGESIQMIGYISSNVFGVNLTLFLYILLVYMVFLVSI</sequence>
<dbReference type="AlphaFoldDB" id="A0A183F2S7"/>
<protein>
    <submittedName>
        <fullName evidence="4">Uncharacterized protein</fullName>
    </submittedName>
</protein>
<feature type="transmembrane region" description="Helical" evidence="2">
    <location>
        <begin position="110"/>
        <end position="130"/>
    </location>
</feature>
<keyword evidence="2" id="KW-0472">Membrane</keyword>
<dbReference type="Proteomes" id="UP000050761">
    <property type="component" value="Unassembled WGS sequence"/>
</dbReference>
<organism evidence="3 4">
    <name type="scientific">Heligmosomoides polygyrus</name>
    <name type="common">Parasitic roundworm</name>
    <dbReference type="NCBI Taxonomy" id="6339"/>
    <lineage>
        <taxon>Eukaryota</taxon>
        <taxon>Metazoa</taxon>
        <taxon>Ecdysozoa</taxon>
        <taxon>Nematoda</taxon>
        <taxon>Chromadorea</taxon>
        <taxon>Rhabditida</taxon>
        <taxon>Rhabditina</taxon>
        <taxon>Rhabditomorpha</taxon>
        <taxon>Strongyloidea</taxon>
        <taxon>Heligmosomidae</taxon>
        <taxon>Heligmosomoides</taxon>
    </lineage>
</organism>
<proteinExistence type="predicted"/>
<keyword evidence="2" id="KW-0812">Transmembrane</keyword>
<reference evidence="4" key="1">
    <citation type="submission" date="2019-09" db="UniProtKB">
        <authorList>
            <consortium name="WormBaseParasite"/>
        </authorList>
    </citation>
    <scope>IDENTIFICATION</scope>
</reference>
<feature type="region of interest" description="Disordered" evidence="1">
    <location>
        <begin position="23"/>
        <end position="43"/>
    </location>
</feature>
<dbReference type="WBParaSite" id="HPBE_0000045501-mRNA-1">
    <property type="protein sequence ID" value="HPBE_0000045501-mRNA-1"/>
    <property type="gene ID" value="HPBE_0000045501"/>
</dbReference>
<evidence type="ECO:0000256" key="1">
    <source>
        <dbReference type="SAM" id="MobiDB-lite"/>
    </source>
</evidence>
<keyword evidence="2" id="KW-1133">Transmembrane helix</keyword>
<evidence type="ECO:0000256" key="2">
    <source>
        <dbReference type="SAM" id="Phobius"/>
    </source>
</evidence>
<evidence type="ECO:0000313" key="4">
    <source>
        <dbReference type="WBParaSite" id="HPBE_0000045501-mRNA-1"/>
    </source>
</evidence>
<name>A0A183F2S7_HELPZ</name>
<keyword evidence="3" id="KW-1185">Reference proteome</keyword>
<evidence type="ECO:0000313" key="3">
    <source>
        <dbReference type="Proteomes" id="UP000050761"/>
    </source>
</evidence>
<accession>A0A183F2S7</accession>